<evidence type="ECO:0000259" key="10">
    <source>
        <dbReference type="PROSITE" id="PS50110"/>
    </source>
</evidence>
<feature type="coiled-coil region" evidence="8">
    <location>
        <begin position="150"/>
        <end position="219"/>
    </location>
</feature>
<dbReference type="SMART" id="SM00387">
    <property type="entry name" value="HATPase_c"/>
    <property type="match status" value="1"/>
</dbReference>
<protein>
    <recommendedName>
        <fullName evidence="2">histidine kinase</fullName>
        <ecNumber evidence="2">2.7.13.3</ecNumber>
    </recommendedName>
</protein>
<accession>A0A3B1BVI8</accession>
<dbReference type="Gene3D" id="3.30.565.10">
    <property type="entry name" value="Histidine kinase-like ATPase, C-terminal domain"/>
    <property type="match status" value="1"/>
</dbReference>
<dbReference type="GO" id="GO:0005524">
    <property type="term" value="F:ATP binding"/>
    <property type="evidence" value="ECO:0007669"/>
    <property type="project" value="UniProtKB-KW"/>
</dbReference>
<dbReference type="EC" id="2.7.13.3" evidence="2"/>
<organism evidence="11">
    <name type="scientific">hydrothermal vent metagenome</name>
    <dbReference type="NCBI Taxonomy" id="652676"/>
    <lineage>
        <taxon>unclassified sequences</taxon>
        <taxon>metagenomes</taxon>
        <taxon>ecological metagenomes</taxon>
    </lineage>
</organism>
<comment type="catalytic activity">
    <reaction evidence="1">
        <text>ATP + protein L-histidine = ADP + protein N-phospho-L-histidine.</text>
        <dbReference type="EC" id="2.7.13.3"/>
    </reaction>
</comment>
<evidence type="ECO:0000256" key="1">
    <source>
        <dbReference type="ARBA" id="ARBA00000085"/>
    </source>
</evidence>
<evidence type="ECO:0000256" key="7">
    <source>
        <dbReference type="ARBA" id="ARBA00022840"/>
    </source>
</evidence>
<dbReference type="Pfam" id="PF07730">
    <property type="entry name" value="HisKA_3"/>
    <property type="match status" value="1"/>
</dbReference>
<feature type="domain" description="Histidine kinase" evidence="9">
    <location>
        <begin position="329"/>
        <end position="419"/>
    </location>
</feature>
<keyword evidence="3" id="KW-0597">Phosphoprotein</keyword>
<evidence type="ECO:0000256" key="2">
    <source>
        <dbReference type="ARBA" id="ARBA00012438"/>
    </source>
</evidence>
<dbReference type="Gene3D" id="3.40.50.2300">
    <property type="match status" value="1"/>
</dbReference>
<dbReference type="PROSITE" id="PS50109">
    <property type="entry name" value="HIS_KIN"/>
    <property type="match status" value="1"/>
</dbReference>
<dbReference type="InterPro" id="IPR050482">
    <property type="entry name" value="Sensor_HK_TwoCompSys"/>
</dbReference>
<dbReference type="InterPro" id="IPR001789">
    <property type="entry name" value="Sig_transdc_resp-reg_receiver"/>
</dbReference>
<evidence type="ECO:0000256" key="8">
    <source>
        <dbReference type="SAM" id="Coils"/>
    </source>
</evidence>
<evidence type="ECO:0000256" key="3">
    <source>
        <dbReference type="ARBA" id="ARBA00022553"/>
    </source>
</evidence>
<dbReference type="InterPro" id="IPR036890">
    <property type="entry name" value="HATPase_C_sf"/>
</dbReference>
<dbReference type="CDD" id="cd16917">
    <property type="entry name" value="HATPase_UhpB-NarQ-NarX-like"/>
    <property type="match status" value="1"/>
</dbReference>
<dbReference type="InterPro" id="IPR003594">
    <property type="entry name" value="HATPase_dom"/>
</dbReference>
<keyword evidence="7" id="KW-0067">ATP-binding</keyword>
<evidence type="ECO:0000256" key="4">
    <source>
        <dbReference type="ARBA" id="ARBA00022679"/>
    </source>
</evidence>
<dbReference type="PANTHER" id="PTHR24421:SF10">
    <property type="entry name" value="NITRATE_NITRITE SENSOR PROTEIN NARQ"/>
    <property type="match status" value="1"/>
</dbReference>
<dbReference type="InterPro" id="IPR011006">
    <property type="entry name" value="CheY-like_superfamily"/>
</dbReference>
<dbReference type="GO" id="GO:0000155">
    <property type="term" value="F:phosphorelay sensor kinase activity"/>
    <property type="evidence" value="ECO:0007669"/>
    <property type="project" value="InterPro"/>
</dbReference>
<gene>
    <name evidence="11" type="ORF">MNBD_IGNAVI01-3214</name>
</gene>
<sequence>MNNHKIITILLVSENDTDKETFATILESFDEPCLILNTNLLNIVSAIEEEPPDLIVVEISESRNESIHIIKFIKSYSRTRIPIIVLGKRDTEITKSVLGNGADYYISKPIIRNELYTTIKSSLEQTKNKELFDKQKDIITERYYNRAYELEQELIKRKEVERELKQMLQYIEGSKRAALNLMDDLQEEIVEREQIQKELEHSQLQLRELNRYAQDIREKEKTKISREIHDVVGQALTALKFDLHWIKKNISDPSKELETKFEQMTHLIDDTTTSVQRISTELRPGLLDDLGLYYALEWQAKQFEERTGIKTRLNCEPEDFTLNEKISVQFFRIVQETLTNVARHSKASEAIISVKISNSQVELIVSDNGIGIGEENINDPKSLGLLGIHERVHSIGGTLEFSGQKNNGTIVKVQVKINEKVK</sequence>
<dbReference type="InterPro" id="IPR005467">
    <property type="entry name" value="His_kinase_dom"/>
</dbReference>
<keyword evidence="6" id="KW-0418">Kinase</keyword>
<dbReference type="AlphaFoldDB" id="A0A3B1BVI8"/>
<dbReference type="PROSITE" id="PS50110">
    <property type="entry name" value="RESPONSE_REGULATORY"/>
    <property type="match status" value="1"/>
</dbReference>
<evidence type="ECO:0000313" key="11">
    <source>
        <dbReference type="EMBL" id="VAX18561.1"/>
    </source>
</evidence>
<dbReference type="SUPFAM" id="SSF55874">
    <property type="entry name" value="ATPase domain of HSP90 chaperone/DNA topoisomerase II/histidine kinase"/>
    <property type="match status" value="1"/>
</dbReference>
<keyword evidence="4" id="KW-0808">Transferase</keyword>
<evidence type="ECO:0000259" key="9">
    <source>
        <dbReference type="PROSITE" id="PS50109"/>
    </source>
</evidence>
<dbReference type="InterPro" id="IPR011712">
    <property type="entry name" value="Sig_transdc_His_kin_sub3_dim/P"/>
</dbReference>
<evidence type="ECO:0000256" key="6">
    <source>
        <dbReference type="ARBA" id="ARBA00022777"/>
    </source>
</evidence>
<dbReference type="PANTHER" id="PTHR24421">
    <property type="entry name" value="NITRATE/NITRITE SENSOR PROTEIN NARX-RELATED"/>
    <property type="match status" value="1"/>
</dbReference>
<proteinExistence type="predicted"/>
<feature type="domain" description="Response regulatory" evidence="10">
    <location>
        <begin position="8"/>
        <end position="123"/>
    </location>
</feature>
<dbReference type="GO" id="GO:0046983">
    <property type="term" value="F:protein dimerization activity"/>
    <property type="evidence" value="ECO:0007669"/>
    <property type="project" value="InterPro"/>
</dbReference>
<keyword evidence="5" id="KW-0547">Nucleotide-binding</keyword>
<reference evidence="11" key="1">
    <citation type="submission" date="2018-06" db="EMBL/GenBank/DDBJ databases">
        <authorList>
            <person name="Zhirakovskaya E."/>
        </authorList>
    </citation>
    <scope>NUCLEOTIDE SEQUENCE</scope>
</reference>
<name>A0A3B1BVI8_9ZZZZ</name>
<evidence type="ECO:0000256" key="5">
    <source>
        <dbReference type="ARBA" id="ARBA00022741"/>
    </source>
</evidence>
<dbReference type="SUPFAM" id="SSF52172">
    <property type="entry name" value="CheY-like"/>
    <property type="match status" value="1"/>
</dbReference>
<dbReference type="GO" id="GO:0016020">
    <property type="term" value="C:membrane"/>
    <property type="evidence" value="ECO:0007669"/>
    <property type="project" value="InterPro"/>
</dbReference>
<dbReference type="EMBL" id="UOGD01000106">
    <property type="protein sequence ID" value="VAX18561.1"/>
    <property type="molecule type" value="Genomic_DNA"/>
</dbReference>
<dbReference type="Pfam" id="PF02518">
    <property type="entry name" value="HATPase_c"/>
    <property type="match status" value="1"/>
</dbReference>
<keyword evidence="8" id="KW-0175">Coiled coil</keyword>
<dbReference type="Gene3D" id="1.20.5.1930">
    <property type="match status" value="1"/>
</dbReference>